<dbReference type="Gene3D" id="3.30.1340.30">
    <property type="match status" value="2"/>
</dbReference>
<dbReference type="RefSeq" id="WP_160180848.1">
    <property type="nucleotide sequence ID" value="NZ_CP047656.1"/>
</dbReference>
<evidence type="ECO:0000313" key="4">
    <source>
        <dbReference type="Proteomes" id="UP000464524"/>
    </source>
</evidence>
<dbReference type="SMART" id="SM00749">
    <property type="entry name" value="BON"/>
    <property type="match status" value="2"/>
</dbReference>
<dbReference type="KEGG" id="pmes:FX988_02916"/>
<evidence type="ECO:0000259" key="2">
    <source>
        <dbReference type="PROSITE" id="PS50914"/>
    </source>
</evidence>
<feature type="signal peptide" evidence="1">
    <location>
        <begin position="1"/>
        <end position="23"/>
    </location>
</feature>
<dbReference type="PANTHER" id="PTHR34606">
    <property type="entry name" value="BON DOMAIN-CONTAINING PROTEIN"/>
    <property type="match status" value="1"/>
</dbReference>
<feature type="domain" description="BON" evidence="2">
    <location>
        <begin position="115"/>
        <end position="183"/>
    </location>
</feature>
<name>A0A857JMT9_9ALTE</name>
<dbReference type="EMBL" id="CP047656">
    <property type="protein sequence ID" value="QHJ12658.1"/>
    <property type="molecule type" value="Genomic_DNA"/>
</dbReference>
<proteinExistence type="predicted"/>
<evidence type="ECO:0000256" key="1">
    <source>
        <dbReference type="SAM" id="SignalP"/>
    </source>
</evidence>
<protein>
    <submittedName>
        <fullName evidence="3">Osmotically-inducible protein Y</fullName>
    </submittedName>
</protein>
<dbReference type="Proteomes" id="UP000464524">
    <property type="component" value="Chromosome"/>
</dbReference>
<keyword evidence="4" id="KW-1185">Reference proteome</keyword>
<sequence length="188" mass="20207">MKNSIISVLVAASLGTASLAANAENTWKDSASDAWIDGKAETTLMLNGNLDSFDINTDVKNGKVTLTGKVDREVDKALATELVMSLDGVTDVDNQLTVIEEMDDEQDGEVMQTLNDAKIETVVKTRLMFESEVSGMDIDVESKMGEVTLSGTVDNDAERQLAIKIAENTNDVKTVVDMLKTTEQGGNA</sequence>
<feature type="domain" description="BON" evidence="2">
    <location>
        <begin position="32"/>
        <end position="100"/>
    </location>
</feature>
<dbReference type="PROSITE" id="PS50914">
    <property type="entry name" value="BON"/>
    <property type="match status" value="2"/>
</dbReference>
<evidence type="ECO:0000313" key="3">
    <source>
        <dbReference type="EMBL" id="QHJ12658.1"/>
    </source>
</evidence>
<organism evidence="3 4">
    <name type="scientific">Paraglaciecola mesophila</name>
    <dbReference type="NCBI Taxonomy" id="197222"/>
    <lineage>
        <taxon>Bacteria</taxon>
        <taxon>Pseudomonadati</taxon>
        <taxon>Pseudomonadota</taxon>
        <taxon>Gammaproteobacteria</taxon>
        <taxon>Alteromonadales</taxon>
        <taxon>Alteromonadaceae</taxon>
        <taxon>Paraglaciecola</taxon>
    </lineage>
</organism>
<dbReference type="InterPro" id="IPR007055">
    <property type="entry name" value="BON_dom"/>
</dbReference>
<dbReference type="AlphaFoldDB" id="A0A857JMT9"/>
<dbReference type="InterPro" id="IPR051686">
    <property type="entry name" value="Lipoprotein_DolP"/>
</dbReference>
<keyword evidence="1" id="KW-0732">Signal</keyword>
<feature type="chain" id="PRO_5033043230" evidence="1">
    <location>
        <begin position="24"/>
        <end position="188"/>
    </location>
</feature>
<dbReference type="OrthoDB" id="5733310at2"/>
<dbReference type="PANTHER" id="PTHR34606:SF15">
    <property type="entry name" value="BON DOMAIN-CONTAINING PROTEIN"/>
    <property type="match status" value="1"/>
</dbReference>
<reference evidence="3 4" key="1">
    <citation type="submission" date="2019-12" db="EMBL/GenBank/DDBJ databases">
        <title>Genome sequencing and assembly of endphytes of Porphyra tenera.</title>
        <authorList>
            <person name="Park J.M."/>
            <person name="Shin R."/>
            <person name="Jo S.H."/>
        </authorList>
    </citation>
    <scope>NUCLEOTIDE SEQUENCE [LARGE SCALE GENOMIC DNA]</scope>
    <source>
        <strain evidence="3 4">GPM4</strain>
    </source>
</reference>
<accession>A0A857JMT9</accession>
<dbReference type="Pfam" id="PF04972">
    <property type="entry name" value="BON"/>
    <property type="match status" value="2"/>
</dbReference>
<dbReference type="InterPro" id="IPR014004">
    <property type="entry name" value="Transpt-assoc_nodulatn_dom_bac"/>
</dbReference>
<gene>
    <name evidence="3" type="ORF">FX988_02916</name>
</gene>